<gene>
    <name evidence="1" type="ORF">IOQ59_15285</name>
</gene>
<organism evidence="1 2">
    <name type="scientific">Pontibacterium sinense</name>
    <dbReference type="NCBI Taxonomy" id="2781979"/>
    <lineage>
        <taxon>Bacteria</taxon>
        <taxon>Pseudomonadati</taxon>
        <taxon>Pseudomonadota</taxon>
        <taxon>Gammaproteobacteria</taxon>
        <taxon>Oceanospirillales</taxon>
        <taxon>Oceanospirillaceae</taxon>
        <taxon>Pontibacterium</taxon>
    </lineage>
</organism>
<dbReference type="InterPro" id="IPR010865">
    <property type="entry name" value="DUF1499"/>
</dbReference>
<evidence type="ECO:0000313" key="2">
    <source>
        <dbReference type="Proteomes" id="UP000640333"/>
    </source>
</evidence>
<name>A0A8J7FBQ7_9GAMM</name>
<protein>
    <submittedName>
        <fullName evidence="1">DUF1499 domain-containing protein</fullName>
    </submittedName>
</protein>
<dbReference type="RefSeq" id="WP_193954274.1">
    <property type="nucleotide sequence ID" value="NZ_JADEYS010000016.1"/>
</dbReference>
<reference evidence="1" key="1">
    <citation type="submission" date="2020-10" db="EMBL/GenBank/DDBJ databases">
        <title>Bacterium isolated from coastal waters sediment.</title>
        <authorList>
            <person name="Chen R.-J."/>
            <person name="Lu D.-C."/>
            <person name="Zhu K.-L."/>
            <person name="Du Z.-J."/>
        </authorList>
    </citation>
    <scope>NUCLEOTIDE SEQUENCE</scope>
    <source>
        <strain evidence="1">N1Y112</strain>
    </source>
</reference>
<dbReference type="Proteomes" id="UP000640333">
    <property type="component" value="Unassembled WGS sequence"/>
</dbReference>
<dbReference type="EMBL" id="JADEYS010000016">
    <property type="protein sequence ID" value="MBE9398620.1"/>
    <property type="molecule type" value="Genomic_DNA"/>
</dbReference>
<dbReference type="PANTHER" id="PTHR34801:SF6">
    <property type="entry name" value="SLL1620 PROTEIN"/>
    <property type="match status" value="1"/>
</dbReference>
<keyword evidence="2" id="KW-1185">Reference proteome</keyword>
<comment type="caution">
    <text evidence="1">The sequence shown here is derived from an EMBL/GenBank/DDBJ whole genome shotgun (WGS) entry which is preliminary data.</text>
</comment>
<proteinExistence type="predicted"/>
<dbReference type="PANTHER" id="PTHR34801">
    <property type="entry name" value="EXPRESSED PROTEIN"/>
    <property type="match status" value="1"/>
</dbReference>
<sequence>MKLLLTLIAVLIIAALIGLSVMGMMSKSGGAPGLISGKLSQCPESPNCVCTEFQIDTDHYLPPATYNSNEISTVRKQVRAAINASGGELLRERDNYFVATYTSGTFGFVDDLEVRIEQDTKQIHIRSASRVGYSDLGANRERASKLKSLLGGV</sequence>
<accession>A0A8J7FBQ7</accession>
<dbReference type="Pfam" id="PF07386">
    <property type="entry name" value="DUF1499"/>
    <property type="match status" value="1"/>
</dbReference>
<dbReference type="PIRSF" id="PIRSF026426">
    <property type="entry name" value="DUF1499"/>
    <property type="match status" value="1"/>
</dbReference>
<dbReference type="AlphaFoldDB" id="A0A8J7FBQ7"/>
<evidence type="ECO:0000313" key="1">
    <source>
        <dbReference type="EMBL" id="MBE9398620.1"/>
    </source>
</evidence>